<dbReference type="Gene3D" id="3.40.190.10">
    <property type="entry name" value="Periplasmic binding protein-like II"/>
    <property type="match status" value="4"/>
</dbReference>
<dbReference type="InterPro" id="IPR000700">
    <property type="entry name" value="PAS-assoc_C"/>
</dbReference>
<dbReference type="CDD" id="cd01007">
    <property type="entry name" value="PBP2_BvgS_HisK_like"/>
    <property type="match status" value="1"/>
</dbReference>
<proteinExistence type="predicted"/>
<keyword evidence="3 6" id="KW-0597">Phosphoprotein</keyword>
<comment type="caution">
    <text evidence="10">The sequence shown here is derived from an EMBL/GenBank/DDBJ whole genome shotgun (WGS) entry which is preliminary data.</text>
</comment>
<dbReference type="InterPro" id="IPR001789">
    <property type="entry name" value="Sig_transdc_resp-reg_receiver"/>
</dbReference>
<dbReference type="SMART" id="SM00387">
    <property type="entry name" value="HATPase_c"/>
    <property type="match status" value="1"/>
</dbReference>
<dbReference type="SMART" id="SM00062">
    <property type="entry name" value="PBPb"/>
    <property type="match status" value="2"/>
</dbReference>
<keyword evidence="11" id="KW-1185">Reference proteome</keyword>
<dbReference type="InterPro" id="IPR035965">
    <property type="entry name" value="PAS-like_dom_sf"/>
</dbReference>
<dbReference type="InterPro" id="IPR036890">
    <property type="entry name" value="HATPase_C_sf"/>
</dbReference>
<dbReference type="SUPFAM" id="SSF52172">
    <property type="entry name" value="CheY-like"/>
    <property type="match status" value="1"/>
</dbReference>
<dbReference type="EC" id="2.7.13.3" evidence="2"/>
<gene>
    <name evidence="10" type="ORF">WG929_06695</name>
</gene>
<dbReference type="Gene3D" id="3.40.50.2300">
    <property type="match status" value="1"/>
</dbReference>
<dbReference type="InterPro" id="IPR003661">
    <property type="entry name" value="HisK_dim/P_dom"/>
</dbReference>
<dbReference type="EMBL" id="JBBKTX010000006">
    <property type="protein sequence ID" value="MFK4752092.1"/>
    <property type="molecule type" value="Genomic_DNA"/>
</dbReference>
<dbReference type="Gene3D" id="1.10.287.130">
    <property type="match status" value="1"/>
</dbReference>
<dbReference type="SMART" id="SM00448">
    <property type="entry name" value="REC"/>
    <property type="match status" value="1"/>
</dbReference>
<keyword evidence="4" id="KW-0808">Transferase</keyword>
<dbReference type="PROSITE" id="PS50110">
    <property type="entry name" value="RESPONSE_REGULATORY"/>
    <property type="match status" value="1"/>
</dbReference>
<evidence type="ECO:0000313" key="11">
    <source>
        <dbReference type="Proteomes" id="UP001620597"/>
    </source>
</evidence>
<evidence type="ECO:0000256" key="5">
    <source>
        <dbReference type="ARBA" id="ARBA00022777"/>
    </source>
</evidence>
<dbReference type="InterPro" id="IPR005467">
    <property type="entry name" value="His_kinase_dom"/>
</dbReference>
<dbReference type="SUPFAM" id="SSF47384">
    <property type="entry name" value="Homodimeric domain of signal transducing histidine kinase"/>
    <property type="match status" value="1"/>
</dbReference>
<dbReference type="CDD" id="cd16922">
    <property type="entry name" value="HATPase_EvgS-ArcB-TorS-like"/>
    <property type="match status" value="1"/>
</dbReference>
<feature type="domain" description="Histidine kinase" evidence="7">
    <location>
        <begin position="668"/>
        <end position="891"/>
    </location>
</feature>
<comment type="catalytic activity">
    <reaction evidence="1">
        <text>ATP + protein L-histidine = ADP + protein N-phospho-L-histidine.</text>
        <dbReference type="EC" id="2.7.13.3"/>
    </reaction>
</comment>
<dbReference type="PROSITE" id="PS50109">
    <property type="entry name" value="HIS_KIN"/>
    <property type="match status" value="1"/>
</dbReference>
<dbReference type="InterPro" id="IPR001638">
    <property type="entry name" value="Solute-binding_3/MltF_N"/>
</dbReference>
<dbReference type="InterPro" id="IPR004358">
    <property type="entry name" value="Sig_transdc_His_kin-like_C"/>
</dbReference>
<dbReference type="Pfam" id="PF00512">
    <property type="entry name" value="HisKA"/>
    <property type="match status" value="1"/>
</dbReference>
<dbReference type="Pfam" id="PF02518">
    <property type="entry name" value="HATPase_c"/>
    <property type="match status" value="1"/>
</dbReference>
<evidence type="ECO:0000256" key="1">
    <source>
        <dbReference type="ARBA" id="ARBA00000085"/>
    </source>
</evidence>
<dbReference type="SUPFAM" id="SSF55874">
    <property type="entry name" value="ATPase domain of HSP90 chaperone/DNA topoisomerase II/histidine kinase"/>
    <property type="match status" value="1"/>
</dbReference>
<sequence length="1141" mass="126812">MAVILCSLPVAALELTQEEQNWIDSHPTVTVGVEREWAPFDFVNYNGNPDGISQRLISNILASLGIKPDYRIDDWPNLLRDARSGDIMILPSLAQTPLRSTYLRFTQPYTRLNEYFFGHSDFVGTSKDILLKQRIVIPSGYAIDETVRDHYPGINIINVPNQDEAIRMVLEGRADLLIGIYAVLHYKLSQQGIINIKPLIPYGAMDLNMAVPQSQPILQGILNKALLEVSAADINNLSQEWLPDHPVIENQLLLSRDEIEWLHQHPKIEVDARSLPPLIVINGDQIEGIAGEYFNRVGKELGVRFVPAKSGGNADIIIGDLNNPEFSPHYQPVVTLLATPIVVLMTAEKSFIDDEQQLYNQRVGVLAAASFSQTLSEKIPGLSLIRIASVNQMLDMLEAGQLDAITMPLTQANHLLRLENHRNIKVVGKINVVVQPAIMVSRQTPELTSAILATGVKLSDADRLAILNKWSDVQFAERIDYGLIARVIGVFILYIIISIYWNRRLSKEVDQRKQTELALQTERDNFKALFKEATEGNLIFQFGECIAHNHATEQLLGYRDGRNLAGMKLADTTPPTQPDGRESEEVITRAFSTCLNNGAFHLELVVRRVDGTQRWLDMSLTRINYEGQPAIYAVLKDISEHKRLTAELARARDKAEVASRAKSEFLANMSHEIRTPMNAIIGFTELLSEQLDQPRLRSYVDTVHKASGSLLQLINDVLDLSKIESGKMDMARVPTNVNALIDEIAQFFSLAVTAKGLSLVVNTDVKLPLFLLLDDVRLRQILINLVGNAVKFTDQGAVTLTSRTLQNNGHLSKVDLEISISDTGIGIESGHMDAIFTEFEQLSSPGGRHAGGTGLGLAISRRLIEMMGGSISVVSAFGQGSTFTIKLIGMDIASVAAGTAEQMHSRQLTNHLSVNDFEPCNILVVDDIDNNRELIARIFDNSRVRILQAANGQEALEVVEQIQPDLVLMDIRMPVLDGYEATRILQKRYPDLRIIALTASVIRGGESAPDLQLFDAHLHKPVLRRELINTLKQFLVVREPAAASLDTLPETNTSPYQLDTAVLESVKDQLMPLYEQARQTHSLKDISQFAVALQQLSTEKRINPLAEMASNLLAAIDTFDIVLIENLMSKYHTLLTSTELP</sequence>
<evidence type="ECO:0000256" key="2">
    <source>
        <dbReference type="ARBA" id="ARBA00012438"/>
    </source>
</evidence>
<evidence type="ECO:0000259" key="8">
    <source>
        <dbReference type="PROSITE" id="PS50110"/>
    </source>
</evidence>
<dbReference type="PRINTS" id="PR00344">
    <property type="entry name" value="BCTRLSENSOR"/>
</dbReference>
<dbReference type="SUPFAM" id="SSF53850">
    <property type="entry name" value="Periplasmic binding protein-like II"/>
    <property type="match status" value="2"/>
</dbReference>
<evidence type="ECO:0000256" key="4">
    <source>
        <dbReference type="ARBA" id="ARBA00022679"/>
    </source>
</evidence>
<evidence type="ECO:0000256" key="6">
    <source>
        <dbReference type="PROSITE-ProRule" id="PRU00169"/>
    </source>
</evidence>
<dbReference type="Pfam" id="PF00497">
    <property type="entry name" value="SBP_bac_3"/>
    <property type="match status" value="1"/>
</dbReference>
<protein>
    <recommendedName>
        <fullName evidence="2">histidine kinase</fullName>
        <ecNumber evidence="2">2.7.13.3</ecNumber>
    </recommendedName>
</protein>
<organism evidence="10 11">
    <name type="scientific">Oceanobacter antarcticus</name>
    <dbReference type="NCBI Taxonomy" id="3133425"/>
    <lineage>
        <taxon>Bacteria</taxon>
        <taxon>Pseudomonadati</taxon>
        <taxon>Pseudomonadota</taxon>
        <taxon>Gammaproteobacteria</taxon>
        <taxon>Oceanospirillales</taxon>
        <taxon>Oceanospirillaceae</taxon>
        <taxon>Oceanobacter</taxon>
    </lineage>
</organism>
<feature type="domain" description="Response regulatory" evidence="8">
    <location>
        <begin position="921"/>
        <end position="1035"/>
    </location>
</feature>
<feature type="modified residue" description="4-aspartylphosphate" evidence="6">
    <location>
        <position position="970"/>
    </location>
</feature>
<dbReference type="InterPro" id="IPR000014">
    <property type="entry name" value="PAS"/>
</dbReference>
<dbReference type="InterPro" id="IPR036097">
    <property type="entry name" value="HisK_dim/P_sf"/>
</dbReference>
<name>A0ABW8NGS2_9GAMM</name>
<dbReference type="InterPro" id="IPR003594">
    <property type="entry name" value="HATPase_dom"/>
</dbReference>
<evidence type="ECO:0000259" key="9">
    <source>
        <dbReference type="PROSITE" id="PS50113"/>
    </source>
</evidence>
<dbReference type="SMART" id="SM00388">
    <property type="entry name" value="HisKA"/>
    <property type="match status" value="1"/>
</dbReference>
<dbReference type="Gene3D" id="3.30.450.20">
    <property type="entry name" value="PAS domain"/>
    <property type="match status" value="1"/>
</dbReference>
<dbReference type="Pfam" id="PF00072">
    <property type="entry name" value="Response_reg"/>
    <property type="match status" value="1"/>
</dbReference>
<dbReference type="CDD" id="cd00082">
    <property type="entry name" value="HisKA"/>
    <property type="match status" value="1"/>
</dbReference>
<dbReference type="PROSITE" id="PS50113">
    <property type="entry name" value="PAC"/>
    <property type="match status" value="1"/>
</dbReference>
<dbReference type="PANTHER" id="PTHR43047">
    <property type="entry name" value="TWO-COMPONENT HISTIDINE PROTEIN KINASE"/>
    <property type="match status" value="1"/>
</dbReference>
<dbReference type="CDD" id="cd17546">
    <property type="entry name" value="REC_hyHK_CKI1_RcsC-like"/>
    <property type="match status" value="1"/>
</dbReference>
<dbReference type="InterPro" id="IPR011006">
    <property type="entry name" value="CheY-like_superfamily"/>
</dbReference>
<feature type="domain" description="PAC" evidence="9">
    <location>
        <begin position="600"/>
        <end position="650"/>
    </location>
</feature>
<dbReference type="RefSeq" id="WP_416205423.1">
    <property type="nucleotide sequence ID" value="NZ_JBBKTX010000006.1"/>
</dbReference>
<dbReference type="Gene3D" id="3.30.565.10">
    <property type="entry name" value="Histidine kinase-like ATPase, C-terminal domain"/>
    <property type="match status" value="1"/>
</dbReference>
<evidence type="ECO:0000313" key="10">
    <source>
        <dbReference type="EMBL" id="MFK4752092.1"/>
    </source>
</evidence>
<dbReference type="NCBIfam" id="TIGR00229">
    <property type="entry name" value="sensory_box"/>
    <property type="match status" value="1"/>
</dbReference>
<reference evidence="10 11" key="1">
    <citation type="submission" date="2024-03" db="EMBL/GenBank/DDBJ databases">
        <title>High-quality draft genome sequence of Oceanobacter sp. wDCs-4.</title>
        <authorList>
            <person name="Dong C."/>
        </authorList>
    </citation>
    <scope>NUCLEOTIDE SEQUENCE [LARGE SCALE GENOMIC DNA]</scope>
    <source>
        <strain evidence="11">wDCs-4</strain>
    </source>
</reference>
<dbReference type="Proteomes" id="UP001620597">
    <property type="component" value="Unassembled WGS sequence"/>
</dbReference>
<evidence type="ECO:0000259" key="7">
    <source>
        <dbReference type="PROSITE" id="PS50109"/>
    </source>
</evidence>
<keyword evidence="5" id="KW-0418">Kinase</keyword>
<accession>A0ABW8NGS2</accession>
<evidence type="ECO:0000256" key="3">
    <source>
        <dbReference type="ARBA" id="ARBA00022553"/>
    </source>
</evidence>
<dbReference type="SUPFAM" id="SSF55785">
    <property type="entry name" value="PYP-like sensor domain (PAS domain)"/>
    <property type="match status" value="1"/>
</dbReference>